<comment type="caution">
    <text evidence="7">The sequence shown here is derived from an EMBL/GenBank/DDBJ whole genome shotgun (WGS) entry which is preliminary data.</text>
</comment>
<dbReference type="RefSeq" id="WP_148899353.1">
    <property type="nucleotide sequence ID" value="NZ_VNHY01000003.1"/>
</dbReference>
<evidence type="ECO:0000256" key="4">
    <source>
        <dbReference type="ARBA" id="ARBA00023136"/>
    </source>
</evidence>
<evidence type="ECO:0000313" key="8">
    <source>
        <dbReference type="Proteomes" id="UP000324595"/>
    </source>
</evidence>
<evidence type="ECO:0000256" key="5">
    <source>
        <dbReference type="SAM" id="Phobius"/>
    </source>
</evidence>
<evidence type="ECO:0000313" key="7">
    <source>
        <dbReference type="EMBL" id="TYP92661.1"/>
    </source>
</evidence>
<feature type="transmembrane region" description="Helical" evidence="5">
    <location>
        <begin position="25"/>
        <end position="48"/>
    </location>
</feature>
<sequence>MKNLNIETSQHVQIDYEPAGIGPRVGAFVIDSFLIGLFLIFSIPFVFGGASGQRWVIILFFVLPAMSYHLLFELFFNGQSIGKKAVNIRVIKTDGTPGTLGSYLLRWIFRLFEITVTSGLIAFFSIIINGEGQRLGDMAAGTAVVKTKNNTGLNDTLYADIQEGYTPKYPQAAALDDSDISVVKEVLRDGYKYDRGTQRNILLKTRNAVCKKMGMEADDQNPKAFLETIVKDYNVVHG</sequence>
<reference evidence="7 8" key="1">
    <citation type="submission" date="2019-07" db="EMBL/GenBank/DDBJ databases">
        <title>Genomic Encyclopedia of Archaeal and Bacterial Type Strains, Phase II (KMG-II): from individual species to whole genera.</title>
        <authorList>
            <person name="Goeker M."/>
        </authorList>
    </citation>
    <scope>NUCLEOTIDE SEQUENCE [LARGE SCALE GENOMIC DNA]</scope>
    <source>
        <strain evidence="7 8">DSM 21935</strain>
    </source>
</reference>
<keyword evidence="8" id="KW-1185">Reference proteome</keyword>
<accession>A0A5D3YGW0</accession>
<dbReference type="OrthoDB" id="9814143at2"/>
<evidence type="ECO:0000259" key="6">
    <source>
        <dbReference type="Pfam" id="PF06271"/>
    </source>
</evidence>
<organism evidence="7 8">
    <name type="scientific">Fodinibius salinus</name>
    <dbReference type="NCBI Taxonomy" id="860790"/>
    <lineage>
        <taxon>Bacteria</taxon>
        <taxon>Pseudomonadati</taxon>
        <taxon>Balneolota</taxon>
        <taxon>Balneolia</taxon>
        <taxon>Balneolales</taxon>
        <taxon>Balneolaceae</taxon>
        <taxon>Fodinibius</taxon>
    </lineage>
</organism>
<gene>
    <name evidence="7" type="ORF">LX73_2023</name>
</gene>
<dbReference type="InterPro" id="IPR010432">
    <property type="entry name" value="RDD"/>
</dbReference>
<protein>
    <submittedName>
        <fullName evidence="7">Putative membrane protein YckC, RDD family</fullName>
    </submittedName>
</protein>
<keyword evidence="4 5" id="KW-0472">Membrane</keyword>
<comment type="subcellular location">
    <subcellularLocation>
        <location evidence="1">Membrane</location>
        <topology evidence="1">Multi-pass membrane protein</topology>
    </subcellularLocation>
</comment>
<evidence type="ECO:0000256" key="3">
    <source>
        <dbReference type="ARBA" id="ARBA00022989"/>
    </source>
</evidence>
<dbReference type="GO" id="GO:0016020">
    <property type="term" value="C:membrane"/>
    <property type="evidence" value="ECO:0007669"/>
    <property type="project" value="UniProtKB-SubCell"/>
</dbReference>
<name>A0A5D3YGW0_9BACT</name>
<dbReference type="AlphaFoldDB" id="A0A5D3YGW0"/>
<keyword evidence="3 5" id="KW-1133">Transmembrane helix</keyword>
<evidence type="ECO:0000256" key="1">
    <source>
        <dbReference type="ARBA" id="ARBA00004141"/>
    </source>
</evidence>
<dbReference type="Pfam" id="PF06271">
    <property type="entry name" value="RDD"/>
    <property type="match status" value="1"/>
</dbReference>
<feature type="domain" description="RDD" evidence="6">
    <location>
        <begin position="19"/>
        <end position="141"/>
    </location>
</feature>
<feature type="transmembrane region" description="Helical" evidence="5">
    <location>
        <begin position="55"/>
        <end position="76"/>
    </location>
</feature>
<dbReference type="Proteomes" id="UP000324595">
    <property type="component" value="Unassembled WGS sequence"/>
</dbReference>
<evidence type="ECO:0000256" key="2">
    <source>
        <dbReference type="ARBA" id="ARBA00022692"/>
    </source>
</evidence>
<proteinExistence type="predicted"/>
<feature type="transmembrane region" description="Helical" evidence="5">
    <location>
        <begin position="107"/>
        <end position="128"/>
    </location>
</feature>
<keyword evidence="2 5" id="KW-0812">Transmembrane</keyword>
<dbReference type="PANTHER" id="PTHR38480">
    <property type="entry name" value="SLR0254 PROTEIN"/>
    <property type="match status" value="1"/>
</dbReference>
<dbReference type="EMBL" id="VNHY01000003">
    <property type="protein sequence ID" value="TYP92661.1"/>
    <property type="molecule type" value="Genomic_DNA"/>
</dbReference>
<dbReference type="PANTHER" id="PTHR38480:SF1">
    <property type="entry name" value="SLR0254 PROTEIN"/>
    <property type="match status" value="1"/>
</dbReference>